<protein>
    <submittedName>
        <fullName evidence="6">Phosphofurin acidic cluster sorting protein 2</fullName>
    </submittedName>
</protein>
<comment type="similarity">
    <text evidence="1">Belongs to the PACS family.</text>
</comment>
<dbReference type="FunCoup" id="F4WMI4">
    <property type="interactions" value="866"/>
</dbReference>
<dbReference type="InterPro" id="IPR057541">
    <property type="entry name" value="PACS1/2_N"/>
</dbReference>
<organism evidence="7">
    <name type="scientific">Acromyrmex echinatior</name>
    <name type="common">Panamanian leafcutter ant</name>
    <name type="synonym">Acromyrmex octospinosus echinatior</name>
    <dbReference type="NCBI Taxonomy" id="103372"/>
    <lineage>
        <taxon>Eukaryota</taxon>
        <taxon>Metazoa</taxon>
        <taxon>Ecdysozoa</taxon>
        <taxon>Arthropoda</taxon>
        <taxon>Hexapoda</taxon>
        <taxon>Insecta</taxon>
        <taxon>Pterygota</taxon>
        <taxon>Neoptera</taxon>
        <taxon>Endopterygota</taxon>
        <taxon>Hymenoptera</taxon>
        <taxon>Apocrita</taxon>
        <taxon>Aculeata</taxon>
        <taxon>Formicoidea</taxon>
        <taxon>Formicidae</taxon>
        <taxon>Myrmicinae</taxon>
        <taxon>Acromyrmex</taxon>
    </lineage>
</organism>
<feature type="compositionally biased region" description="Basic and acidic residues" evidence="3">
    <location>
        <begin position="446"/>
        <end position="460"/>
    </location>
</feature>
<keyword evidence="7" id="KW-1185">Reference proteome</keyword>
<sequence length="895" mass="99232">MAERTKVTAPATRPVPMKLFATWEVDRTPPNCIPRLCSLTLTRLVILRPLGSDLASISIAVKMQSSKRILRSNEMAIPTGGILDTELELQFALQYPHFLKRDGNKLLILLQRRKRYKNRTMLGYKTLAEGIVNMAQVLQKQMDVELELISDKAEKYGGHSVPLARVNVVALSSQPVDHDKRLTNDPNERLCPEFSDEEEEFSSEGEAEGSDSEPTLEVHRRKSRGKIPANARQRNLKQKFIALLKRFRVSEELEHDQEEIGQKLSGGDMEIEELFNELEDLSDSGPELDTMSVSSTPKPSLRPFFSSSRSLLAPPHSEALISSLSKDKGLKNSIAYSDSDLLSKSLVGGLLCTVACYDSIVVTNETAGTISATTTCQQLAGQPTKEKHRIGHTTPERGVDRQSDDSSRRADSDSHPENWTDHEANDPPNYVSGSPPKSMEQPNKSEGSERRSRLFARDRGTPGSNKSKKHSLSVDLKPSGDLNNTEPRKALVEQLSRVLPDDSLPEAVSLISIADPGGAVLAAKLQERNHKVLTPASPADIRATFTCLVTRIQKFCNSSAKPPAPIKVIIAGGDSFINAVLRHYVDLLSFRPPDWQNYMKFLVVPLGSNTLTRYLSSIDTKYSKLFGDEWKELLEREGGGSSECAARASEYLVTANTILLLPIAEAMVTYRETDDSSQIFIPFINDVRVGCPDSSSSTSVDLEESNVSMSGSPPSLPPPSLPVPTPGKLTPPSSPNVGQPAREGWEPVELQLDYWSKQYVTSSFQSVACAKTSLIRRSSRTSLVYEFHDKREKTKNNVQYIKSTLKENCPLSVMRLGKKKEKEKENEPKSQSVDGVTRLICSAKTHNIPLRVSIDGTEWYGVKFFQLSAQWQTHIKTFPIALLEYNPQQQTSTAT</sequence>
<dbReference type="GO" id="GO:0072659">
    <property type="term" value="P:protein localization to plasma membrane"/>
    <property type="evidence" value="ECO:0007669"/>
    <property type="project" value="TreeGrafter"/>
</dbReference>
<feature type="domain" description="Phosphofurin acidic cluster sorting protein 1/2 C-terminal" evidence="4">
    <location>
        <begin position="491"/>
        <end position="885"/>
    </location>
</feature>
<dbReference type="eggNOG" id="KOG3709">
    <property type="taxonomic scope" value="Eukaryota"/>
</dbReference>
<dbReference type="Pfam" id="PF10254">
    <property type="entry name" value="Pacs-1"/>
    <property type="match status" value="1"/>
</dbReference>
<dbReference type="PANTHER" id="PTHR13280">
    <property type="entry name" value="PHOSPHOFURIN ACIDIC CLUSTER SORTING PROTEIN"/>
    <property type="match status" value="1"/>
</dbReference>
<evidence type="ECO:0000259" key="4">
    <source>
        <dbReference type="Pfam" id="PF10254"/>
    </source>
</evidence>
<evidence type="ECO:0000259" key="5">
    <source>
        <dbReference type="Pfam" id="PF25332"/>
    </source>
</evidence>
<name>F4WMI4_ACREC</name>
<feature type="compositionally biased region" description="Pro residues" evidence="3">
    <location>
        <begin position="714"/>
        <end position="725"/>
    </location>
</feature>
<dbReference type="InParanoid" id="F4WMI4"/>
<evidence type="ECO:0000256" key="3">
    <source>
        <dbReference type="SAM" id="MobiDB-lite"/>
    </source>
</evidence>
<dbReference type="EMBL" id="GL888217">
    <property type="protein sequence ID" value="EGI64595.1"/>
    <property type="molecule type" value="Genomic_DNA"/>
</dbReference>
<dbReference type="InterPro" id="IPR019381">
    <property type="entry name" value="PACS1/2_C"/>
</dbReference>
<dbReference type="PANTHER" id="PTHR13280:SF17">
    <property type="entry name" value="KRUEPPEL TARGET AT 95D, ISOFORM A"/>
    <property type="match status" value="1"/>
</dbReference>
<dbReference type="OrthoDB" id="28829at2759"/>
<accession>F4WMI4</accession>
<evidence type="ECO:0000313" key="7">
    <source>
        <dbReference type="Proteomes" id="UP000007755"/>
    </source>
</evidence>
<dbReference type="STRING" id="103372.F4WMI4"/>
<feature type="domain" description="Phosphofurin acidic cluster sorting protein 1/2 N-terminal C2" evidence="5">
    <location>
        <begin position="15"/>
        <end position="177"/>
    </location>
</feature>
<dbReference type="AlphaFoldDB" id="F4WMI4"/>
<reference evidence="6" key="1">
    <citation type="submission" date="2011-02" db="EMBL/GenBank/DDBJ databases">
        <title>The genome of the leaf-cutting ant Acromyrmex echinatior suggests key adaptations to social evolution and fungus farming.</title>
        <authorList>
            <person name="Nygaard S."/>
            <person name="Zhang G."/>
        </authorList>
    </citation>
    <scope>NUCLEOTIDE SEQUENCE</scope>
</reference>
<feature type="compositionally biased region" description="Acidic residues" evidence="3">
    <location>
        <begin position="194"/>
        <end position="211"/>
    </location>
</feature>
<feature type="region of interest" description="Disordered" evidence="3">
    <location>
        <begin position="375"/>
        <end position="485"/>
    </location>
</feature>
<evidence type="ECO:0000256" key="1">
    <source>
        <dbReference type="ARBA" id="ARBA00008590"/>
    </source>
</evidence>
<feature type="compositionally biased region" description="Basic and acidic residues" evidence="3">
    <location>
        <begin position="177"/>
        <end position="191"/>
    </location>
</feature>
<keyword evidence="2" id="KW-0597">Phosphoprotein</keyword>
<evidence type="ECO:0000256" key="2">
    <source>
        <dbReference type="ARBA" id="ARBA00022553"/>
    </source>
</evidence>
<dbReference type="Pfam" id="PF25332">
    <property type="entry name" value="C2_PACS_N"/>
    <property type="match status" value="1"/>
</dbReference>
<proteinExistence type="inferred from homology"/>
<gene>
    <name evidence="6" type="ORF">G5I_06784</name>
</gene>
<feature type="region of interest" description="Disordered" evidence="3">
    <location>
        <begin position="177"/>
        <end position="231"/>
    </location>
</feature>
<feature type="compositionally biased region" description="Basic and acidic residues" evidence="3">
    <location>
        <begin position="394"/>
        <end position="425"/>
    </location>
</feature>
<dbReference type="Proteomes" id="UP000007755">
    <property type="component" value="Unassembled WGS sequence"/>
</dbReference>
<evidence type="ECO:0000313" key="6">
    <source>
        <dbReference type="EMBL" id="EGI64595.1"/>
    </source>
</evidence>
<feature type="region of interest" description="Disordered" evidence="3">
    <location>
        <begin position="695"/>
        <end position="742"/>
    </location>
</feature>